<evidence type="ECO:0000259" key="2">
    <source>
        <dbReference type="PROSITE" id="PS51462"/>
    </source>
</evidence>
<dbReference type="PROSITE" id="PS51462">
    <property type="entry name" value="NUDIX"/>
    <property type="match status" value="1"/>
</dbReference>
<dbReference type="GO" id="GO:0016787">
    <property type="term" value="F:hydrolase activity"/>
    <property type="evidence" value="ECO:0007669"/>
    <property type="project" value="UniProtKB-KW"/>
</dbReference>
<sequence>MFPVIKSTGEVIAKASRTYCHSGVKVLHPVVHLHIIDRYERLYLQKRSMKKDIQPGRWDTAVGGHVDYGEQVLEALYRETSEELNFTRFNPIYMLSYEFESDRELEMVNVFAAVGNFQLSPDRDEVEEGRWWTFDEIKENLGKSVFTPNFEQEFTRISRSLLALL</sequence>
<dbReference type="Proteomes" id="UP000823661">
    <property type="component" value="Unassembled WGS sequence"/>
</dbReference>
<dbReference type="PROSITE" id="PS00893">
    <property type="entry name" value="NUDIX_BOX"/>
    <property type="match status" value="1"/>
</dbReference>
<dbReference type="InterPro" id="IPR015797">
    <property type="entry name" value="NUDIX_hydrolase-like_dom_sf"/>
</dbReference>
<reference evidence="3" key="2">
    <citation type="journal article" date="2021" name="PeerJ">
        <title>Extensive microbial diversity within the chicken gut microbiome revealed by metagenomics and culture.</title>
        <authorList>
            <person name="Gilroy R."/>
            <person name="Ravi A."/>
            <person name="Getino M."/>
            <person name="Pursley I."/>
            <person name="Horton D.L."/>
            <person name="Alikhan N.F."/>
            <person name="Baker D."/>
            <person name="Gharbi K."/>
            <person name="Hall N."/>
            <person name="Watson M."/>
            <person name="Adriaenssens E.M."/>
            <person name="Foster-Nyarko E."/>
            <person name="Jarju S."/>
            <person name="Secka A."/>
            <person name="Antonio M."/>
            <person name="Oren A."/>
            <person name="Chaudhuri R.R."/>
            <person name="La Ragione R."/>
            <person name="Hildebrand F."/>
            <person name="Pallen M.J."/>
        </authorList>
    </citation>
    <scope>NUCLEOTIDE SEQUENCE</scope>
    <source>
        <strain evidence="3">B1-20833</strain>
    </source>
</reference>
<feature type="domain" description="Nudix hydrolase" evidence="2">
    <location>
        <begin position="26"/>
        <end position="160"/>
    </location>
</feature>
<dbReference type="Gene3D" id="3.90.79.10">
    <property type="entry name" value="Nucleoside Triphosphate Pyrophosphohydrolase"/>
    <property type="match status" value="1"/>
</dbReference>
<protein>
    <submittedName>
        <fullName evidence="3">NUDIX domain-containing protein</fullName>
    </submittedName>
</protein>
<dbReference type="Pfam" id="PF00293">
    <property type="entry name" value="NUDIX"/>
    <property type="match status" value="1"/>
</dbReference>
<dbReference type="InterPro" id="IPR000086">
    <property type="entry name" value="NUDIX_hydrolase_dom"/>
</dbReference>
<accession>A0A9D9EQT2</accession>
<gene>
    <name evidence="3" type="ORF">IAC06_03520</name>
</gene>
<dbReference type="CDD" id="cd04692">
    <property type="entry name" value="NUDIX_Hydrolase"/>
    <property type="match status" value="1"/>
</dbReference>
<evidence type="ECO:0000256" key="1">
    <source>
        <dbReference type="ARBA" id="ARBA00022801"/>
    </source>
</evidence>
<evidence type="ECO:0000313" key="4">
    <source>
        <dbReference type="Proteomes" id="UP000823661"/>
    </source>
</evidence>
<dbReference type="AlphaFoldDB" id="A0A9D9EQT2"/>
<organism evidence="3 4">
    <name type="scientific">Candidatus Cryptobacteroides intestinavium</name>
    <dbReference type="NCBI Taxonomy" id="2840766"/>
    <lineage>
        <taxon>Bacteria</taxon>
        <taxon>Pseudomonadati</taxon>
        <taxon>Bacteroidota</taxon>
        <taxon>Bacteroidia</taxon>
        <taxon>Bacteroidales</taxon>
        <taxon>Candidatus Cryptobacteroides</taxon>
    </lineage>
</organism>
<dbReference type="PANTHER" id="PTHR10885">
    <property type="entry name" value="ISOPENTENYL-DIPHOSPHATE DELTA-ISOMERASE"/>
    <property type="match status" value="1"/>
</dbReference>
<reference evidence="3" key="1">
    <citation type="submission" date="2020-10" db="EMBL/GenBank/DDBJ databases">
        <authorList>
            <person name="Gilroy R."/>
        </authorList>
    </citation>
    <scope>NUCLEOTIDE SEQUENCE</scope>
    <source>
        <strain evidence="3">B1-20833</strain>
    </source>
</reference>
<dbReference type="SUPFAM" id="SSF55811">
    <property type="entry name" value="Nudix"/>
    <property type="match status" value="1"/>
</dbReference>
<keyword evidence="1" id="KW-0378">Hydrolase</keyword>
<comment type="caution">
    <text evidence="3">The sequence shown here is derived from an EMBL/GenBank/DDBJ whole genome shotgun (WGS) entry which is preliminary data.</text>
</comment>
<evidence type="ECO:0000313" key="3">
    <source>
        <dbReference type="EMBL" id="MBO8451939.1"/>
    </source>
</evidence>
<dbReference type="PANTHER" id="PTHR10885:SF0">
    <property type="entry name" value="ISOPENTENYL-DIPHOSPHATE DELTA-ISOMERASE"/>
    <property type="match status" value="1"/>
</dbReference>
<dbReference type="InterPro" id="IPR020084">
    <property type="entry name" value="NUDIX_hydrolase_CS"/>
</dbReference>
<dbReference type="EMBL" id="JADIMI010000032">
    <property type="protein sequence ID" value="MBO8451939.1"/>
    <property type="molecule type" value="Genomic_DNA"/>
</dbReference>
<name>A0A9D9EQT2_9BACT</name>
<proteinExistence type="predicted"/>